<feature type="coiled-coil region" evidence="1">
    <location>
        <begin position="48"/>
        <end position="75"/>
    </location>
</feature>
<dbReference type="EMBL" id="JBANRG010000015">
    <property type="protein sequence ID" value="KAK7460622.1"/>
    <property type="molecule type" value="Genomic_DNA"/>
</dbReference>
<evidence type="ECO:0000256" key="1">
    <source>
        <dbReference type="SAM" id="Coils"/>
    </source>
</evidence>
<dbReference type="Proteomes" id="UP001498398">
    <property type="component" value="Unassembled WGS sequence"/>
</dbReference>
<protein>
    <recommendedName>
        <fullName evidence="4">F-box domain-containing protein</fullName>
    </recommendedName>
</protein>
<dbReference type="Gene3D" id="1.20.1280.50">
    <property type="match status" value="1"/>
</dbReference>
<name>A0ABR1JII1_9AGAR</name>
<reference evidence="2 3" key="1">
    <citation type="submission" date="2024-01" db="EMBL/GenBank/DDBJ databases">
        <title>A draft genome for the cacao thread blight pathogen Marasmiellus scandens.</title>
        <authorList>
            <person name="Baruah I.K."/>
            <person name="Leung J."/>
            <person name="Bukari Y."/>
            <person name="Amoako-Attah I."/>
            <person name="Meinhardt L.W."/>
            <person name="Bailey B.A."/>
            <person name="Cohen S.P."/>
        </authorList>
    </citation>
    <scope>NUCLEOTIDE SEQUENCE [LARGE SCALE GENOMIC DNA]</scope>
    <source>
        <strain evidence="2 3">GH-19</strain>
    </source>
</reference>
<organism evidence="2 3">
    <name type="scientific">Marasmiellus scandens</name>
    <dbReference type="NCBI Taxonomy" id="2682957"/>
    <lineage>
        <taxon>Eukaryota</taxon>
        <taxon>Fungi</taxon>
        <taxon>Dikarya</taxon>
        <taxon>Basidiomycota</taxon>
        <taxon>Agaricomycotina</taxon>
        <taxon>Agaricomycetes</taxon>
        <taxon>Agaricomycetidae</taxon>
        <taxon>Agaricales</taxon>
        <taxon>Marasmiineae</taxon>
        <taxon>Omphalotaceae</taxon>
        <taxon>Marasmiellus</taxon>
    </lineage>
</organism>
<dbReference type="SUPFAM" id="SSF52047">
    <property type="entry name" value="RNI-like"/>
    <property type="match status" value="1"/>
</dbReference>
<evidence type="ECO:0000313" key="2">
    <source>
        <dbReference type="EMBL" id="KAK7460622.1"/>
    </source>
</evidence>
<gene>
    <name evidence="2" type="ORF">VKT23_009341</name>
</gene>
<evidence type="ECO:0008006" key="4">
    <source>
        <dbReference type="Google" id="ProtNLM"/>
    </source>
</evidence>
<proteinExistence type="predicted"/>
<keyword evidence="3" id="KW-1185">Reference proteome</keyword>
<evidence type="ECO:0000313" key="3">
    <source>
        <dbReference type="Proteomes" id="UP001498398"/>
    </source>
</evidence>
<comment type="caution">
    <text evidence="2">The sequence shown here is derived from an EMBL/GenBank/DDBJ whole genome shotgun (WGS) entry which is preliminary data.</text>
</comment>
<accession>A0ABR1JII1</accession>
<keyword evidence="1" id="KW-0175">Coiled coil</keyword>
<sequence length="593" mass="66311">MATTSLCSRCNSTLVVQNPPSHATRLEQLRSIRGAPSSTEANGILQSLENCQNDLSSYDTEIARVEAVLSELKRKRSCLLGYMGERRSLLAPVRKLPIEILTLIFSFAIEDFGLQIYRQGSDVEIVATTLCFAQVCTFWRKAAMSCSSLWSGLELDLAHPVGLKQDRIRELIYLYIVNSGNCGLDLNLEACEVAHGMLAYAELGSCSRTIIQLLLIERARWRCVNIDLLDDIYILDYLLGLTGSYDRLEAVELGRAISYVPPEDQTETLLDGLAGNAPNFSTLILSGRNAATLLSDVPFNIGQIKSLTLDSGYYNVWQHLYDILVRFTSLENLAIAIDHNPKKAHDHSIPQCLSNSLQSLTMSIESLMVASEVTTALFLPSLTELDLCFDSCWESDTERLPWMQSFKTMLQQSSCRLQSFELSFSELFTTEELLELLSWTPTITDLSLDADCQTLTDRFFRDLTSQNSASVPVSDTSRPLLLPCLKTLVIRLTDLYSRQIPELPDPELIVSMILSRRTSIASPVLFQDTGDSKSALPVTNELVHFAIHAPARTCSASERSWAQQLRTMAESRLRQHRTSPRERLTCILDLGEL</sequence>